<sequence>MLPKLHFAENALTLQLFLQSPKGLIDVVVANANLHVVFTTFLSLSCKEIAGVGDIAKPAYLVYSLPEPAEGMPMERPYSPYAETVSALLEAALPHVVFDGWSEETFRAAVADSGIDSELARAACPRGGVDLAVAYHRLGDQRMLDGLAKADLTTMRFRDRVAHAIRLRLESVEDKEAVRRASALFALPMHAAEGARLVWETCDLVWTALGDTSEDLNWYSKRATLAGVYASTILYWLGDETPGHAATWEFLDRRIDNVMQIEMAKASARKNPLLKPLMAGQDWLFSQVKAPPARGPRRDLPGAIWPDN</sequence>
<evidence type="ECO:0000256" key="3">
    <source>
        <dbReference type="ARBA" id="ARBA00022688"/>
    </source>
</evidence>
<accession>A0A1Y5SG21</accession>
<dbReference type="Pfam" id="PF08511">
    <property type="entry name" value="COQ9"/>
    <property type="match status" value="1"/>
</dbReference>
<dbReference type="AlphaFoldDB" id="A0A1Y5SG21"/>
<protein>
    <recommendedName>
        <fullName evidence="7">COQ9 C-terminal domain-containing protein</fullName>
    </recommendedName>
</protein>
<comment type="similarity">
    <text evidence="2">Belongs to the COQ9 family.</text>
</comment>
<evidence type="ECO:0000256" key="1">
    <source>
        <dbReference type="ARBA" id="ARBA00004749"/>
    </source>
</evidence>
<keyword evidence="4" id="KW-0809">Transit peptide</keyword>
<dbReference type="GO" id="GO:0008289">
    <property type="term" value="F:lipid binding"/>
    <property type="evidence" value="ECO:0007669"/>
    <property type="project" value="UniProtKB-KW"/>
</dbReference>
<dbReference type="Gene3D" id="1.10.357.10">
    <property type="entry name" value="Tetracycline Repressor, domain 2"/>
    <property type="match status" value="1"/>
</dbReference>
<keyword evidence="5" id="KW-0446">Lipid-binding</keyword>
<dbReference type="GO" id="GO:0006744">
    <property type="term" value="P:ubiquinone biosynthetic process"/>
    <property type="evidence" value="ECO:0007669"/>
    <property type="project" value="UniProtKB-KW"/>
</dbReference>
<proteinExistence type="inferred from homology"/>
<dbReference type="InterPro" id="IPR013718">
    <property type="entry name" value="COQ9_C"/>
</dbReference>
<reference evidence="8 9" key="1">
    <citation type="submission" date="2017-03" db="EMBL/GenBank/DDBJ databases">
        <authorList>
            <person name="Afonso C.L."/>
            <person name="Miller P.J."/>
            <person name="Scott M.A."/>
            <person name="Spackman E."/>
            <person name="Goraichik I."/>
            <person name="Dimitrov K.M."/>
            <person name="Suarez D.L."/>
            <person name="Swayne D.E."/>
        </authorList>
    </citation>
    <scope>NUCLEOTIDE SEQUENCE [LARGE SCALE GENOMIC DNA]</scope>
    <source>
        <strain evidence="8 9">CECT 7680</strain>
    </source>
</reference>
<gene>
    <name evidence="8" type="ORF">PSA7680_01786</name>
</gene>
<dbReference type="PANTHER" id="PTHR21427">
    <property type="entry name" value="UBIQUINONE BIOSYNTHESIS PROTEIN COQ9, MITOCHONDRIAL"/>
    <property type="match status" value="1"/>
</dbReference>
<evidence type="ECO:0000259" key="7">
    <source>
        <dbReference type="Pfam" id="PF08511"/>
    </source>
</evidence>
<comment type="function">
    <text evidence="6">Membrane-associated protein that warps the membrane surface to access and bind aromatic isoprenes with high specificity, including ubiquinone (CoQ) isoprene intermediates and presents them directly to COQ7, therefore facilitating the COQ7-mediated hydroxylase step. Participates in the biosynthesis of coenzyme Q, also named ubiquinone, an essential lipid-soluble electron transporter for aerobic cellular respiration.</text>
</comment>
<dbReference type="EMBL" id="FWFQ01000010">
    <property type="protein sequence ID" value="SLN36867.1"/>
    <property type="molecule type" value="Genomic_DNA"/>
</dbReference>
<comment type="pathway">
    <text evidence="1">Cofactor biosynthesis; ubiquinone biosynthesis.</text>
</comment>
<evidence type="ECO:0000256" key="2">
    <source>
        <dbReference type="ARBA" id="ARBA00010766"/>
    </source>
</evidence>
<keyword evidence="9" id="KW-1185">Reference proteome</keyword>
<name>A0A1Y5SG21_9RHOB</name>
<evidence type="ECO:0000313" key="9">
    <source>
        <dbReference type="Proteomes" id="UP000193409"/>
    </source>
</evidence>
<evidence type="ECO:0000256" key="6">
    <source>
        <dbReference type="ARBA" id="ARBA00058104"/>
    </source>
</evidence>
<evidence type="ECO:0000256" key="4">
    <source>
        <dbReference type="ARBA" id="ARBA00022946"/>
    </source>
</evidence>
<feature type="domain" description="COQ9 C-terminal" evidence="7">
    <location>
        <begin position="192"/>
        <end position="262"/>
    </location>
</feature>
<dbReference type="Proteomes" id="UP000193409">
    <property type="component" value="Unassembled WGS sequence"/>
</dbReference>
<evidence type="ECO:0000256" key="5">
    <source>
        <dbReference type="ARBA" id="ARBA00023121"/>
    </source>
</evidence>
<keyword evidence="3" id="KW-0831">Ubiquinone biosynthesis</keyword>
<dbReference type="NCBIfam" id="TIGR02396">
    <property type="entry name" value="diverge_rpsU"/>
    <property type="match status" value="1"/>
</dbReference>
<dbReference type="PANTHER" id="PTHR21427:SF19">
    <property type="entry name" value="UBIQUINONE BIOSYNTHESIS PROTEIN COQ9, MITOCHONDRIAL"/>
    <property type="match status" value="1"/>
</dbReference>
<organism evidence="8 9">
    <name type="scientific">Pseudoruegeria aquimaris</name>
    <dbReference type="NCBI Taxonomy" id="393663"/>
    <lineage>
        <taxon>Bacteria</taxon>
        <taxon>Pseudomonadati</taxon>
        <taxon>Pseudomonadota</taxon>
        <taxon>Alphaproteobacteria</taxon>
        <taxon>Rhodobacterales</taxon>
        <taxon>Roseobacteraceae</taxon>
        <taxon>Pseudoruegeria</taxon>
    </lineage>
</organism>
<evidence type="ECO:0000313" key="8">
    <source>
        <dbReference type="EMBL" id="SLN36867.1"/>
    </source>
</evidence>
<dbReference type="InterPro" id="IPR012762">
    <property type="entry name" value="Ubiq_biosynth_COQ9"/>
</dbReference>